<accession>A0ABU4WD46</accession>
<dbReference type="RefSeq" id="WP_320314788.1">
    <property type="nucleotide sequence ID" value="NZ_JAVIKH010000048.1"/>
</dbReference>
<name>A0ABU4WD46_9FUSO</name>
<evidence type="ECO:0000313" key="1">
    <source>
        <dbReference type="EMBL" id="MDX8337458.1"/>
    </source>
</evidence>
<reference evidence="2" key="1">
    <citation type="submission" date="2023-07" db="EMBL/GenBank/DDBJ databases">
        <authorList>
            <person name="Colorado M.A."/>
            <person name="Villamil L.M."/>
            <person name="Melo J.F."/>
            <person name="Rodriguez J.A."/>
            <person name="Ruiz R.Y."/>
        </authorList>
    </citation>
    <scope>NUCLEOTIDE SEQUENCE [LARGE SCALE GENOMIC DNA]</scope>
    <source>
        <strain evidence="2">C33</strain>
    </source>
</reference>
<sequence length="260" mass="30463">MSVLENLRNLGPEAVRRNLETFKIKTTGDFEQDIVNLKDFYFENLETLYNNLPLEAYEFLEIALGDYCEDDYKEKFENLLCVLEELGLSSTTTSDLTDKHMYVLNKYVGKTNHFPPFSKEIQEDFKQFTIQHGLDPDEKVGEGYFKDLDKEIGTALFNFLNENKEIRENEKFNLKLIEGTLKVHNYLSLEETFKIFDELKINCNLNELTTLVNSKFIYTYEENNTVFLFHKNNRDNVCGDGTIEYVPLTKIHSLETYLQA</sequence>
<gene>
    <name evidence="1" type="ORF">RFV38_13315</name>
</gene>
<comment type="caution">
    <text evidence="1">The sequence shown here is derived from an EMBL/GenBank/DDBJ whole genome shotgun (WGS) entry which is preliminary data.</text>
</comment>
<organism evidence="1 2">
    <name type="scientific">Candidatus Cetobacterium colombiensis</name>
    <dbReference type="NCBI Taxonomy" id="3073100"/>
    <lineage>
        <taxon>Bacteria</taxon>
        <taxon>Fusobacteriati</taxon>
        <taxon>Fusobacteriota</taxon>
        <taxon>Fusobacteriia</taxon>
        <taxon>Fusobacteriales</taxon>
        <taxon>Fusobacteriaceae</taxon>
        <taxon>Cetobacterium</taxon>
    </lineage>
</organism>
<keyword evidence="2" id="KW-1185">Reference proteome</keyword>
<protein>
    <submittedName>
        <fullName evidence="1">Uncharacterized protein</fullName>
    </submittedName>
</protein>
<proteinExistence type="predicted"/>
<dbReference type="Proteomes" id="UP001279681">
    <property type="component" value="Unassembled WGS sequence"/>
</dbReference>
<dbReference type="EMBL" id="JAVIKH010000048">
    <property type="protein sequence ID" value="MDX8337458.1"/>
    <property type="molecule type" value="Genomic_DNA"/>
</dbReference>
<evidence type="ECO:0000313" key="2">
    <source>
        <dbReference type="Proteomes" id="UP001279681"/>
    </source>
</evidence>